<keyword evidence="3" id="KW-1185">Reference proteome</keyword>
<dbReference type="EMBL" id="CAXAMM010038002">
    <property type="protein sequence ID" value="CAK9078047.1"/>
    <property type="molecule type" value="Genomic_DNA"/>
</dbReference>
<evidence type="ECO:0000313" key="2">
    <source>
        <dbReference type="EMBL" id="CAK9078047.1"/>
    </source>
</evidence>
<protein>
    <submittedName>
        <fullName evidence="2">Chloroplastic</fullName>
    </submittedName>
</protein>
<reference evidence="2 3" key="1">
    <citation type="submission" date="2024-02" db="EMBL/GenBank/DDBJ databases">
        <authorList>
            <person name="Chen Y."/>
            <person name="Shah S."/>
            <person name="Dougan E. K."/>
            <person name="Thang M."/>
            <person name="Chan C."/>
        </authorList>
    </citation>
    <scope>NUCLEOTIDE SEQUENCE [LARGE SCALE GENOMIC DNA]</scope>
</reference>
<proteinExistence type="predicted"/>
<gene>
    <name evidence="2" type="ORF">SCF082_LOCUS37379</name>
</gene>
<dbReference type="Proteomes" id="UP001642464">
    <property type="component" value="Unassembled WGS sequence"/>
</dbReference>
<organism evidence="2 3">
    <name type="scientific">Durusdinium trenchii</name>
    <dbReference type="NCBI Taxonomy" id="1381693"/>
    <lineage>
        <taxon>Eukaryota</taxon>
        <taxon>Sar</taxon>
        <taxon>Alveolata</taxon>
        <taxon>Dinophyceae</taxon>
        <taxon>Suessiales</taxon>
        <taxon>Symbiodiniaceae</taxon>
        <taxon>Durusdinium</taxon>
    </lineage>
</organism>
<name>A0ABP0PRZ5_9DINO</name>
<evidence type="ECO:0000313" key="3">
    <source>
        <dbReference type="Proteomes" id="UP001642464"/>
    </source>
</evidence>
<evidence type="ECO:0000256" key="1">
    <source>
        <dbReference type="SAM" id="Phobius"/>
    </source>
</evidence>
<keyword evidence="1" id="KW-1133">Transmembrane helix</keyword>
<keyword evidence="1" id="KW-0812">Transmembrane</keyword>
<accession>A0ABP0PRZ5</accession>
<feature type="transmembrane region" description="Helical" evidence="1">
    <location>
        <begin position="187"/>
        <end position="207"/>
    </location>
</feature>
<sequence length="213" mass="24548">MLKLPEASFSCASFGFGRRYRSFALRELEFSFDLLNWLQVLAVELPDDEADGLDTLKLCVFVRARAMPQKDDALIVYEGGAGDEAQCTAPPGPVLVKDLVEEIGHDVSEEAAGHLFLYSRGMSEVQTRQLLQLYPQDFDAVAMPLLLKSRLRRVRERGGKIPEARNPMYSSRYERLMYFLKGQKIRCFFLLLPYTVYYSIYYMYIYIYTNVSI</sequence>
<keyword evidence="1" id="KW-0472">Membrane</keyword>
<comment type="caution">
    <text evidence="2">The sequence shown here is derived from an EMBL/GenBank/DDBJ whole genome shotgun (WGS) entry which is preliminary data.</text>
</comment>